<evidence type="ECO:0000313" key="14">
    <source>
        <dbReference type="EMBL" id="KAA6414461.1"/>
    </source>
</evidence>
<dbReference type="Proteomes" id="UP000324767">
    <property type="component" value="Unassembled WGS sequence"/>
</dbReference>
<evidence type="ECO:0000256" key="3">
    <source>
        <dbReference type="ARBA" id="ARBA00022516"/>
    </source>
</evidence>
<keyword evidence="9" id="KW-0443">Lipid metabolism</keyword>
<evidence type="ECO:0000256" key="9">
    <source>
        <dbReference type="ARBA" id="ARBA00023098"/>
    </source>
</evidence>
<dbReference type="GO" id="GO:0005789">
    <property type="term" value="C:endoplasmic reticulum membrane"/>
    <property type="evidence" value="ECO:0007669"/>
    <property type="project" value="UniProtKB-SubCell"/>
</dbReference>
<comment type="caution">
    <text evidence="14">The sequence shown here is derived from an EMBL/GenBank/DDBJ whole genome shotgun (WGS) entry which is preliminary data.</text>
</comment>
<organism evidence="14 15">
    <name type="scientific">Lasallia pustulata</name>
    <dbReference type="NCBI Taxonomy" id="136370"/>
    <lineage>
        <taxon>Eukaryota</taxon>
        <taxon>Fungi</taxon>
        <taxon>Dikarya</taxon>
        <taxon>Ascomycota</taxon>
        <taxon>Pezizomycotina</taxon>
        <taxon>Lecanoromycetes</taxon>
        <taxon>OSLEUM clade</taxon>
        <taxon>Umbilicariomycetidae</taxon>
        <taxon>Umbilicariales</taxon>
        <taxon>Umbilicariaceae</taxon>
        <taxon>Lasallia</taxon>
    </lineage>
</organism>
<dbReference type="InterPro" id="IPR005352">
    <property type="entry name" value="Erg28"/>
</dbReference>
<evidence type="ECO:0000256" key="7">
    <source>
        <dbReference type="ARBA" id="ARBA00022989"/>
    </source>
</evidence>
<keyword evidence="7 13" id="KW-1133">Transmembrane helix</keyword>
<dbReference type="PANTHER" id="PTHR15451:SF19">
    <property type="entry name" value="ERGOSTEROL BIOSYNTHETIC PROTEIN 28 HOMOLOG"/>
    <property type="match status" value="1"/>
</dbReference>
<evidence type="ECO:0000256" key="11">
    <source>
        <dbReference type="ARBA" id="ARBA00023166"/>
    </source>
</evidence>
<evidence type="ECO:0000256" key="8">
    <source>
        <dbReference type="ARBA" id="ARBA00023011"/>
    </source>
</evidence>
<evidence type="ECO:0000256" key="4">
    <source>
        <dbReference type="ARBA" id="ARBA00022692"/>
    </source>
</evidence>
<keyword evidence="3" id="KW-0444">Lipid biosynthesis</keyword>
<keyword evidence="11" id="KW-1207">Sterol metabolism</keyword>
<keyword evidence="12" id="KW-0753">Steroid metabolism</keyword>
<evidence type="ECO:0000313" key="15">
    <source>
        <dbReference type="Proteomes" id="UP000324767"/>
    </source>
</evidence>
<evidence type="ECO:0000256" key="1">
    <source>
        <dbReference type="ARBA" id="ARBA00004477"/>
    </source>
</evidence>
<keyword evidence="5" id="KW-0256">Endoplasmic reticulum</keyword>
<dbReference type="AlphaFoldDB" id="A0A5M8PXL4"/>
<name>A0A5M8PXL4_9LECA</name>
<evidence type="ECO:0000256" key="2">
    <source>
        <dbReference type="ARBA" id="ARBA00005377"/>
    </source>
</evidence>
<keyword evidence="6" id="KW-0752">Steroid biosynthesis</keyword>
<feature type="transmembrane region" description="Helical" evidence="13">
    <location>
        <begin position="12"/>
        <end position="30"/>
    </location>
</feature>
<dbReference type="EMBL" id="VXIT01000002">
    <property type="protein sequence ID" value="KAA6414461.1"/>
    <property type="molecule type" value="Genomic_DNA"/>
</dbReference>
<keyword evidence="4 13" id="KW-0812">Transmembrane</keyword>
<evidence type="ECO:0000256" key="13">
    <source>
        <dbReference type="SAM" id="Phobius"/>
    </source>
</evidence>
<feature type="transmembrane region" description="Helical" evidence="13">
    <location>
        <begin position="104"/>
        <end position="124"/>
    </location>
</feature>
<keyword evidence="8" id="KW-0756">Sterol biosynthesis</keyword>
<comment type="subcellular location">
    <subcellularLocation>
        <location evidence="1">Endoplasmic reticulum membrane</location>
        <topology evidence="1">Multi-pass membrane protein</topology>
    </subcellularLocation>
</comment>
<dbReference type="Pfam" id="PF03694">
    <property type="entry name" value="Erg28"/>
    <property type="match status" value="1"/>
</dbReference>
<sequence length="149" mass="16216">MSTLIPAGLLPKWLIFISLISLGNSVQTYVTQTYSQRVYSGAPHQVTALSARTFGTWTIQTSLIRLYAAYHISSPLMYQLALWTFAIAFAHFASEWLVFGTALWGKGLAGPAVVATGSLAWMLLRWEEYVRWGVGARMRGGDVGGGGVG</sequence>
<evidence type="ECO:0000256" key="5">
    <source>
        <dbReference type="ARBA" id="ARBA00022824"/>
    </source>
</evidence>
<dbReference type="GO" id="GO:0016126">
    <property type="term" value="P:sterol biosynthetic process"/>
    <property type="evidence" value="ECO:0007669"/>
    <property type="project" value="UniProtKB-KW"/>
</dbReference>
<accession>A0A5M8PXL4</accession>
<comment type="similarity">
    <text evidence="2">Belongs to the ERG28 family.</text>
</comment>
<gene>
    <name evidence="14" type="ORF">FRX48_01210</name>
</gene>
<evidence type="ECO:0000256" key="10">
    <source>
        <dbReference type="ARBA" id="ARBA00023136"/>
    </source>
</evidence>
<dbReference type="GO" id="GO:0030674">
    <property type="term" value="F:protein-macromolecule adaptor activity"/>
    <property type="evidence" value="ECO:0007669"/>
    <property type="project" value="TreeGrafter"/>
</dbReference>
<keyword evidence="10 13" id="KW-0472">Membrane</keyword>
<dbReference type="PANTHER" id="PTHR15451">
    <property type="entry name" value="ERGOSTEROL BIOSYNTHETIC PROTEIN 28-RELATED"/>
    <property type="match status" value="1"/>
</dbReference>
<protein>
    <submittedName>
        <fullName evidence="14">Ergosterol 28</fullName>
    </submittedName>
</protein>
<dbReference type="OrthoDB" id="6485510at2759"/>
<reference evidence="14 15" key="1">
    <citation type="submission" date="2019-09" db="EMBL/GenBank/DDBJ databases">
        <title>The hologenome of the rock-dwelling lichen Lasallia pustulata.</title>
        <authorList>
            <person name="Greshake Tzovaras B."/>
            <person name="Segers F."/>
            <person name="Bicker A."/>
            <person name="Dal Grande F."/>
            <person name="Otte J."/>
            <person name="Hankeln T."/>
            <person name="Schmitt I."/>
            <person name="Ebersberger I."/>
        </authorList>
    </citation>
    <scope>NUCLEOTIDE SEQUENCE [LARGE SCALE GENOMIC DNA]</scope>
    <source>
        <strain evidence="14">A1-1</strain>
    </source>
</reference>
<feature type="transmembrane region" description="Helical" evidence="13">
    <location>
        <begin position="80"/>
        <end position="98"/>
    </location>
</feature>
<proteinExistence type="inferred from homology"/>
<evidence type="ECO:0000256" key="6">
    <source>
        <dbReference type="ARBA" id="ARBA00022955"/>
    </source>
</evidence>
<evidence type="ECO:0000256" key="12">
    <source>
        <dbReference type="ARBA" id="ARBA00023221"/>
    </source>
</evidence>